<proteinExistence type="predicted"/>
<dbReference type="Proteomes" id="UP000299084">
    <property type="component" value="Unassembled WGS sequence"/>
</dbReference>
<reference evidence="2 3" key="1">
    <citation type="journal article" date="2019" name="Mol. Ecol. Resour.">
        <title>Improving Illumina assemblies with Hi-C and long reads: an example with the North African dromedary.</title>
        <authorList>
            <person name="Elbers J.P."/>
            <person name="Rogers M.F."/>
            <person name="Perelman P.L."/>
            <person name="Proskuryakova A.A."/>
            <person name="Serdyukova N.A."/>
            <person name="Johnson W.E."/>
            <person name="Horin P."/>
            <person name="Corander J."/>
            <person name="Murphy D."/>
            <person name="Burger P.A."/>
        </authorList>
    </citation>
    <scope>NUCLEOTIDE SEQUENCE [LARGE SCALE GENOMIC DNA]</scope>
    <source>
        <strain evidence="2">Drom800</strain>
        <tissue evidence="2">Blood</tissue>
    </source>
</reference>
<comment type="caution">
    <text evidence="2">The sequence shown here is derived from an EMBL/GenBank/DDBJ whole genome shotgun (WGS) entry which is preliminary data.</text>
</comment>
<gene>
    <name evidence="2" type="ORF">Cadr_000029520</name>
</gene>
<name>A0A5N4CAU4_CAMDR</name>
<evidence type="ECO:0000313" key="2">
    <source>
        <dbReference type="EMBL" id="KAB1256069.1"/>
    </source>
</evidence>
<dbReference type="EMBL" id="JWIN03000031">
    <property type="protein sequence ID" value="KAB1256069.1"/>
    <property type="molecule type" value="Genomic_DNA"/>
</dbReference>
<feature type="region of interest" description="Disordered" evidence="1">
    <location>
        <begin position="31"/>
        <end position="56"/>
    </location>
</feature>
<sequence length="56" mass="6175">MRQTAQAGWCWLHTWDRVRFTTIEGSVVLPTDGAEMTGYPRGGKTSLGPSLSHAQK</sequence>
<keyword evidence="3" id="KW-1185">Reference proteome</keyword>
<accession>A0A5N4CAU4</accession>
<dbReference type="AlphaFoldDB" id="A0A5N4CAU4"/>
<organism evidence="2 3">
    <name type="scientific">Camelus dromedarius</name>
    <name type="common">Dromedary</name>
    <name type="synonym">Arabian camel</name>
    <dbReference type="NCBI Taxonomy" id="9838"/>
    <lineage>
        <taxon>Eukaryota</taxon>
        <taxon>Metazoa</taxon>
        <taxon>Chordata</taxon>
        <taxon>Craniata</taxon>
        <taxon>Vertebrata</taxon>
        <taxon>Euteleostomi</taxon>
        <taxon>Mammalia</taxon>
        <taxon>Eutheria</taxon>
        <taxon>Laurasiatheria</taxon>
        <taxon>Artiodactyla</taxon>
        <taxon>Tylopoda</taxon>
        <taxon>Camelidae</taxon>
        <taxon>Camelus</taxon>
    </lineage>
</organism>
<protein>
    <submittedName>
        <fullName evidence="2">Uncharacterized protein</fullName>
    </submittedName>
</protein>
<evidence type="ECO:0000313" key="3">
    <source>
        <dbReference type="Proteomes" id="UP000299084"/>
    </source>
</evidence>
<feature type="compositionally biased region" description="Polar residues" evidence="1">
    <location>
        <begin position="47"/>
        <end position="56"/>
    </location>
</feature>
<evidence type="ECO:0000256" key="1">
    <source>
        <dbReference type="SAM" id="MobiDB-lite"/>
    </source>
</evidence>